<name>A0A1M6KKR0_9FIRM</name>
<proteinExistence type="predicted"/>
<feature type="transmembrane region" description="Helical" evidence="1">
    <location>
        <begin position="9"/>
        <end position="28"/>
    </location>
</feature>
<dbReference type="AlphaFoldDB" id="A0A1M6KKR0"/>
<evidence type="ECO:0000256" key="1">
    <source>
        <dbReference type="SAM" id="Phobius"/>
    </source>
</evidence>
<accession>A0A1M6KKR0</accession>
<protein>
    <submittedName>
        <fullName evidence="2">Uncharacterized protein</fullName>
    </submittedName>
</protein>
<reference evidence="3" key="1">
    <citation type="submission" date="2016-11" db="EMBL/GenBank/DDBJ databases">
        <authorList>
            <person name="Varghese N."/>
            <person name="Submissions S."/>
        </authorList>
    </citation>
    <scope>NUCLEOTIDE SEQUENCE [LARGE SCALE GENOMIC DNA]</scope>
    <source>
        <strain evidence="3">DSM 17957</strain>
    </source>
</reference>
<dbReference type="Proteomes" id="UP000184536">
    <property type="component" value="Unassembled WGS sequence"/>
</dbReference>
<evidence type="ECO:0000313" key="3">
    <source>
        <dbReference type="Proteomes" id="UP000184536"/>
    </source>
</evidence>
<keyword evidence="1" id="KW-1133">Transmembrane helix</keyword>
<keyword evidence="1" id="KW-0472">Membrane</keyword>
<gene>
    <name evidence="2" type="ORF">SAMN02745975_02427</name>
</gene>
<organism evidence="2 3">
    <name type="scientific">Geosporobacter subterraneus DSM 17957</name>
    <dbReference type="NCBI Taxonomy" id="1121919"/>
    <lineage>
        <taxon>Bacteria</taxon>
        <taxon>Bacillati</taxon>
        <taxon>Bacillota</taxon>
        <taxon>Clostridia</taxon>
        <taxon>Peptostreptococcales</taxon>
        <taxon>Thermotaleaceae</taxon>
        <taxon>Geosporobacter</taxon>
    </lineage>
</organism>
<sequence>MGQYKGVRTAFNMIASIAVFFGFKTGVFSLTSPVKVTFVIAAASLVNRMVAKRTVIKKETGSAVWKVKPDLHKQA</sequence>
<keyword evidence="3" id="KW-1185">Reference proteome</keyword>
<keyword evidence="1" id="KW-0812">Transmembrane</keyword>
<dbReference type="EMBL" id="FQZV01000031">
    <property type="protein sequence ID" value="SHJ59421.1"/>
    <property type="molecule type" value="Genomic_DNA"/>
</dbReference>
<evidence type="ECO:0000313" key="2">
    <source>
        <dbReference type="EMBL" id="SHJ59421.1"/>
    </source>
</evidence>
<dbReference type="OrthoDB" id="9774288at2"/>